<organism evidence="1 2">
    <name type="scientific">Methyloligella halotolerans</name>
    <dbReference type="NCBI Taxonomy" id="1177755"/>
    <lineage>
        <taxon>Bacteria</taxon>
        <taxon>Pseudomonadati</taxon>
        <taxon>Pseudomonadota</taxon>
        <taxon>Alphaproteobacteria</taxon>
        <taxon>Hyphomicrobiales</taxon>
        <taxon>Hyphomicrobiaceae</taxon>
        <taxon>Methyloligella</taxon>
    </lineage>
</organism>
<sequence>MSAAVEAYRAERAAQAKSVGRRRTDLAKAIRETEGKRARLERMLYELPYEQALAIPKQMAEIDAELAGLKVEEAAIDAALVTLHPQAAERYRTIVENLTGALALASHAAREGIEAVRSLIQEIVVTPGAPYTKPAVEIR</sequence>
<dbReference type="RefSeq" id="WP_141694020.1">
    <property type="nucleotide sequence ID" value="NZ_MASI01000010.1"/>
</dbReference>
<proteinExistence type="predicted"/>
<accession>A0A1E2RV86</accession>
<gene>
    <name evidence="1" type="ORF">A7A08_03019</name>
</gene>
<evidence type="ECO:0000313" key="1">
    <source>
        <dbReference type="EMBL" id="ODA66166.1"/>
    </source>
</evidence>
<name>A0A1E2RV86_9HYPH</name>
<evidence type="ECO:0000313" key="2">
    <source>
        <dbReference type="Proteomes" id="UP000095087"/>
    </source>
</evidence>
<dbReference type="OrthoDB" id="9791494at2"/>
<reference evidence="1 2" key="1">
    <citation type="submission" date="2016-07" db="EMBL/GenBank/DDBJ databases">
        <title>Draft genome sequence of Methyloligella halotolerans C2T (VKM B-2706T=CCUG 61687T=DSM 25045T), a halotolerant polyhydroxybutyrate accumulating methylotroph.</title>
        <authorList>
            <person name="Vasilenko O.V."/>
            <person name="Doronina N.V."/>
            <person name="Poroshina M.N."/>
            <person name="Tarlachkov S.V."/>
            <person name="Trotsenko Y.A."/>
        </authorList>
    </citation>
    <scope>NUCLEOTIDE SEQUENCE [LARGE SCALE GENOMIC DNA]</scope>
    <source>
        <strain evidence="1 2">VKM B-2706</strain>
    </source>
</reference>
<dbReference type="Proteomes" id="UP000095087">
    <property type="component" value="Unassembled WGS sequence"/>
</dbReference>
<keyword evidence="2" id="KW-1185">Reference proteome</keyword>
<comment type="caution">
    <text evidence="1">The sequence shown here is derived from an EMBL/GenBank/DDBJ whole genome shotgun (WGS) entry which is preliminary data.</text>
</comment>
<dbReference type="AlphaFoldDB" id="A0A1E2RV86"/>
<dbReference type="EMBL" id="MASI01000010">
    <property type="protein sequence ID" value="ODA66166.1"/>
    <property type="molecule type" value="Genomic_DNA"/>
</dbReference>
<protein>
    <submittedName>
        <fullName evidence="1">Uncharacterized protein</fullName>
    </submittedName>
</protein>